<name>A0A0D9QMR3_PLAFR</name>
<proteinExistence type="predicted"/>
<protein>
    <recommendedName>
        <fullName evidence="2">Schizont-infected cell agglutination extracellular alpha domain-containing protein</fullName>
    </recommendedName>
</protein>
<sequence length="332" mass="37722">MNIRRSIIQRTGDNVSGMKDISVYTWVHICEFLLLQDKIWADIRVLFGALKNNYHTRDQSTKAMCRMAYPSTVPHAHVHRLLCQRVMHIFLFMDGIDYISQGKWEKTHIFKNEERLEEYLRCMLGNVALLQLYGENCEHMAVVEKVSNSMDTLRRAFSHVDISKKCAGLNYDSMKIGTKFVGLTMGGWMEQLKGTGNVGSIKSDKRVQICKKKERTERIDANEEGVRKRDNIPIVTMSKDKSVDEVKQLIMKGKDMTDEVKKKIIETVRDSTNPEKMMEEILERVQNCSAQGDECVQSALEHVKTSVKPARDTPVAPGAAATPPAAPTGKDR</sequence>
<dbReference type="OMA" id="ENCEHMA"/>
<reference evidence="3 4" key="1">
    <citation type="submission" date="2014-03" db="EMBL/GenBank/DDBJ databases">
        <title>The Genome Sequence of Plasmodium fragile nilgiri.</title>
        <authorList>
            <consortium name="The Broad Institute Genomics Platform"/>
            <consortium name="The Broad Institute Genome Sequencing Center for Infectious Disease"/>
            <person name="Neafsey D."/>
            <person name="Duraisingh M."/>
            <person name="Young S.K."/>
            <person name="Zeng Q."/>
            <person name="Gargeya S."/>
            <person name="Abouelleil A."/>
            <person name="Alvarado L."/>
            <person name="Chapman S.B."/>
            <person name="Gainer-Dewar J."/>
            <person name="Goldberg J."/>
            <person name="Griggs A."/>
            <person name="Gujja S."/>
            <person name="Hansen M."/>
            <person name="Howarth C."/>
            <person name="Imamovic A."/>
            <person name="Larimer J."/>
            <person name="Pearson M."/>
            <person name="Poon T.W."/>
            <person name="Priest M."/>
            <person name="Roberts A."/>
            <person name="Saif S."/>
            <person name="Shea T."/>
            <person name="Sykes S."/>
            <person name="Wortman J."/>
            <person name="Nusbaum C."/>
            <person name="Birren B."/>
        </authorList>
    </citation>
    <scope>NUCLEOTIDE SEQUENCE [LARGE SCALE GENOMIC DNA]</scope>
    <source>
        <strain evidence="4">nilgiri</strain>
    </source>
</reference>
<evidence type="ECO:0000313" key="3">
    <source>
        <dbReference type="EMBL" id="KJP88329.1"/>
    </source>
</evidence>
<evidence type="ECO:0000256" key="1">
    <source>
        <dbReference type="SAM" id="MobiDB-lite"/>
    </source>
</evidence>
<keyword evidence="4" id="KW-1185">Reference proteome</keyword>
<evidence type="ECO:0000259" key="2">
    <source>
        <dbReference type="Pfam" id="PF12887"/>
    </source>
</evidence>
<feature type="region of interest" description="Disordered" evidence="1">
    <location>
        <begin position="303"/>
        <end position="332"/>
    </location>
</feature>
<dbReference type="Proteomes" id="UP000054561">
    <property type="component" value="Unassembled WGS sequence"/>
</dbReference>
<dbReference type="RefSeq" id="XP_012335003.1">
    <property type="nucleotide sequence ID" value="XM_012479580.1"/>
</dbReference>
<dbReference type="EMBL" id="KQ001662">
    <property type="protein sequence ID" value="KJP88329.1"/>
    <property type="molecule type" value="Genomic_DNA"/>
</dbReference>
<dbReference type="AlphaFoldDB" id="A0A0D9QMR3"/>
<accession>A0A0D9QMR3</accession>
<feature type="domain" description="Schizont-infected cell agglutination extracellular alpha" evidence="2">
    <location>
        <begin position="56"/>
        <end position="188"/>
    </location>
</feature>
<dbReference type="Pfam" id="PF12887">
    <property type="entry name" value="SICA_alpha"/>
    <property type="match status" value="1"/>
</dbReference>
<organism evidence="3 4">
    <name type="scientific">Plasmodium fragile</name>
    <dbReference type="NCBI Taxonomy" id="5857"/>
    <lineage>
        <taxon>Eukaryota</taxon>
        <taxon>Sar</taxon>
        <taxon>Alveolata</taxon>
        <taxon>Apicomplexa</taxon>
        <taxon>Aconoidasida</taxon>
        <taxon>Haemosporida</taxon>
        <taxon>Plasmodiidae</taxon>
        <taxon>Plasmodium</taxon>
        <taxon>Plasmodium (Plasmodium)</taxon>
    </lineage>
</organism>
<gene>
    <name evidence="3" type="ORF">AK88_01945</name>
</gene>
<dbReference type="GeneID" id="24267259"/>
<dbReference type="OrthoDB" id="10628636at2759"/>
<evidence type="ECO:0000313" key="4">
    <source>
        <dbReference type="Proteomes" id="UP000054561"/>
    </source>
</evidence>
<dbReference type="InterPro" id="IPR024290">
    <property type="entry name" value="SICA_extracell_a"/>
</dbReference>
<dbReference type="VEuPathDB" id="PlasmoDB:AK88_01945"/>